<feature type="compositionally biased region" description="Pro residues" evidence="1">
    <location>
        <begin position="1"/>
        <end position="10"/>
    </location>
</feature>
<gene>
    <name evidence="2" type="ORF">PXEA_LOCUS9449</name>
</gene>
<sequence>YTSGPSPGPVTIPARSRSAQPSPGPSPSPSPSTFYRVGEMSSEKRARVVHTIGQVGRGALCICLFVSKWISNSLTGHPRDRNSLNCRVGAPDKTDAAAESVEGQIVAAEHRTSEIYLILCRWASAKLMMQVEASRGDGSTSQLVGTGRSGASGLESCVQSAVSVHRVQAARN</sequence>
<evidence type="ECO:0000256" key="1">
    <source>
        <dbReference type="SAM" id="MobiDB-lite"/>
    </source>
</evidence>
<comment type="caution">
    <text evidence="2">The sequence shown here is derived from an EMBL/GenBank/DDBJ whole genome shotgun (WGS) entry which is preliminary data.</text>
</comment>
<dbReference type="AlphaFoldDB" id="A0A448WNB0"/>
<reference evidence="2" key="1">
    <citation type="submission" date="2018-11" db="EMBL/GenBank/DDBJ databases">
        <authorList>
            <consortium name="Pathogen Informatics"/>
        </authorList>
    </citation>
    <scope>NUCLEOTIDE SEQUENCE</scope>
</reference>
<name>A0A448WNB0_9PLAT</name>
<dbReference type="Proteomes" id="UP000784294">
    <property type="component" value="Unassembled WGS sequence"/>
</dbReference>
<protein>
    <submittedName>
        <fullName evidence="2">Uncharacterized protein</fullName>
    </submittedName>
</protein>
<evidence type="ECO:0000313" key="2">
    <source>
        <dbReference type="EMBL" id="VEL16009.1"/>
    </source>
</evidence>
<feature type="non-terminal residue" evidence="2">
    <location>
        <position position="172"/>
    </location>
</feature>
<evidence type="ECO:0000313" key="3">
    <source>
        <dbReference type="Proteomes" id="UP000784294"/>
    </source>
</evidence>
<feature type="region of interest" description="Disordered" evidence="1">
    <location>
        <begin position="1"/>
        <end position="34"/>
    </location>
</feature>
<accession>A0A448WNB0</accession>
<proteinExistence type="predicted"/>
<keyword evidence="3" id="KW-1185">Reference proteome</keyword>
<organism evidence="2 3">
    <name type="scientific">Protopolystoma xenopodis</name>
    <dbReference type="NCBI Taxonomy" id="117903"/>
    <lineage>
        <taxon>Eukaryota</taxon>
        <taxon>Metazoa</taxon>
        <taxon>Spiralia</taxon>
        <taxon>Lophotrochozoa</taxon>
        <taxon>Platyhelminthes</taxon>
        <taxon>Monogenea</taxon>
        <taxon>Polyopisthocotylea</taxon>
        <taxon>Polystomatidea</taxon>
        <taxon>Polystomatidae</taxon>
        <taxon>Protopolystoma</taxon>
    </lineage>
</organism>
<dbReference type="EMBL" id="CAAALY010026787">
    <property type="protein sequence ID" value="VEL16009.1"/>
    <property type="molecule type" value="Genomic_DNA"/>
</dbReference>